<keyword evidence="2" id="KW-1185">Reference proteome</keyword>
<comment type="caution">
    <text evidence="1">The sequence shown here is derived from an EMBL/GenBank/DDBJ whole genome shotgun (WGS) entry which is preliminary data.</text>
</comment>
<sequence>MLGLSLLVAGGAGVATATQTQQIQDVLQVEAVKPVAKNDLTEAAIAGVRKADKPTAEKITNLQKSKTWVGHKKAAYFELPNFGKKNDVKSAQDADDLSKSGTYTQTYAITKPKIFITDTKIDANSKITSSMNQNVMSLAQQTLGNVPALTDLNQKQINKNMVIVTGYSDAEDKQQGTVKEFISFIFMRDAHGHMHMISIESEQDAESVAKNIATASTLGNSLTVEKPSGVAFKKNVEK</sequence>
<name>A0A0R2JKV4_9LACO</name>
<protein>
    <submittedName>
        <fullName evidence="1">Uncharacterized protein</fullName>
    </submittedName>
</protein>
<organism evidence="1 2">
    <name type="scientific">Weissella minor</name>
    <dbReference type="NCBI Taxonomy" id="1620"/>
    <lineage>
        <taxon>Bacteria</taxon>
        <taxon>Bacillati</taxon>
        <taxon>Bacillota</taxon>
        <taxon>Bacilli</taxon>
        <taxon>Lactobacillales</taxon>
        <taxon>Lactobacillaceae</taxon>
        <taxon>Weissella</taxon>
    </lineage>
</organism>
<dbReference type="PATRIC" id="fig|1620.3.peg.1382"/>
<dbReference type="EMBL" id="JQCD01000009">
    <property type="protein sequence ID" value="KRN77840.1"/>
    <property type="molecule type" value="Genomic_DNA"/>
</dbReference>
<gene>
    <name evidence="1" type="ORF">IV67_GL001367</name>
</gene>
<proteinExistence type="predicted"/>
<reference evidence="1 2" key="1">
    <citation type="journal article" date="2015" name="Genome Announc.">
        <title>Expanding the biotechnology potential of lactobacilli through comparative genomics of 213 strains and associated genera.</title>
        <authorList>
            <person name="Sun Z."/>
            <person name="Harris H.M."/>
            <person name="McCann A."/>
            <person name="Guo C."/>
            <person name="Argimon S."/>
            <person name="Zhang W."/>
            <person name="Yang X."/>
            <person name="Jeffery I.B."/>
            <person name="Cooney J.C."/>
            <person name="Kagawa T.F."/>
            <person name="Liu W."/>
            <person name="Song Y."/>
            <person name="Salvetti E."/>
            <person name="Wrobel A."/>
            <person name="Rasinkangas P."/>
            <person name="Parkhill J."/>
            <person name="Rea M.C."/>
            <person name="O'Sullivan O."/>
            <person name="Ritari J."/>
            <person name="Douillard F.P."/>
            <person name="Paul Ross R."/>
            <person name="Yang R."/>
            <person name="Briner A.E."/>
            <person name="Felis G.E."/>
            <person name="de Vos W.M."/>
            <person name="Barrangou R."/>
            <person name="Klaenhammer T.R."/>
            <person name="Caufield P.W."/>
            <person name="Cui Y."/>
            <person name="Zhang H."/>
            <person name="O'Toole P.W."/>
        </authorList>
    </citation>
    <scope>NUCLEOTIDE SEQUENCE [LARGE SCALE GENOMIC DNA]</scope>
    <source>
        <strain evidence="1 2">DSM 20014</strain>
    </source>
</reference>
<evidence type="ECO:0000313" key="2">
    <source>
        <dbReference type="Proteomes" id="UP000051673"/>
    </source>
</evidence>
<evidence type="ECO:0000313" key="1">
    <source>
        <dbReference type="EMBL" id="KRN77840.1"/>
    </source>
</evidence>
<accession>A0A0R2JKV4</accession>
<dbReference type="Proteomes" id="UP000051673">
    <property type="component" value="Unassembled WGS sequence"/>
</dbReference>
<dbReference type="AlphaFoldDB" id="A0A0R2JKV4"/>
<dbReference type="STRING" id="1620.IV67_GL001367"/>